<reference evidence="3" key="1">
    <citation type="submission" date="2022-07" db="EMBL/GenBank/DDBJ databases">
        <title>Tahibacter sp., a new gammaproteobacterium isolated from the silt sample collected at pig farm.</title>
        <authorList>
            <person name="Chen H."/>
        </authorList>
    </citation>
    <scope>NUCLEOTIDE SEQUENCE</scope>
    <source>
        <strain evidence="3">P2K</strain>
    </source>
</reference>
<protein>
    <recommendedName>
        <fullName evidence="1">2-hydroxychromene-2-carboxylate isomerase</fullName>
        <ecNumber evidence="1">5.99.1.4</ecNumber>
    </recommendedName>
</protein>
<dbReference type="PIRSF" id="PIRSF006386">
    <property type="entry name" value="HCCAis_GSTk"/>
    <property type="match status" value="1"/>
</dbReference>
<gene>
    <name evidence="3" type="ORF">NM961_17695</name>
</gene>
<evidence type="ECO:0000313" key="3">
    <source>
        <dbReference type="EMBL" id="MCQ4166554.1"/>
    </source>
</evidence>
<dbReference type="Gene3D" id="3.40.30.10">
    <property type="entry name" value="Glutaredoxin"/>
    <property type="match status" value="1"/>
</dbReference>
<dbReference type="Pfam" id="PF01323">
    <property type="entry name" value="DSBA"/>
    <property type="match status" value="1"/>
</dbReference>
<dbReference type="InterPro" id="IPR036249">
    <property type="entry name" value="Thioredoxin-like_sf"/>
</dbReference>
<dbReference type="InterPro" id="IPR044087">
    <property type="entry name" value="NahD-like"/>
</dbReference>
<dbReference type="EC" id="5.99.1.4" evidence="1"/>
<evidence type="ECO:0000313" key="4">
    <source>
        <dbReference type="Proteomes" id="UP001165498"/>
    </source>
</evidence>
<dbReference type="EMBL" id="JANFQO010000018">
    <property type="protein sequence ID" value="MCQ4166554.1"/>
    <property type="molecule type" value="Genomic_DNA"/>
</dbReference>
<organism evidence="3 4">
    <name type="scientific">Tahibacter harae</name>
    <dbReference type="NCBI Taxonomy" id="2963937"/>
    <lineage>
        <taxon>Bacteria</taxon>
        <taxon>Pseudomonadati</taxon>
        <taxon>Pseudomonadota</taxon>
        <taxon>Gammaproteobacteria</taxon>
        <taxon>Lysobacterales</taxon>
        <taxon>Rhodanobacteraceae</taxon>
        <taxon>Tahibacter</taxon>
    </lineage>
</organism>
<dbReference type="PANTHER" id="PTHR42943">
    <property type="entry name" value="GLUTATHIONE S-TRANSFERASE KAPPA"/>
    <property type="match status" value="1"/>
</dbReference>
<accession>A0ABT1QWB1</accession>
<dbReference type="GO" id="GO:0016853">
    <property type="term" value="F:isomerase activity"/>
    <property type="evidence" value="ECO:0007669"/>
    <property type="project" value="UniProtKB-KW"/>
</dbReference>
<dbReference type="Proteomes" id="UP001165498">
    <property type="component" value="Unassembled WGS sequence"/>
</dbReference>
<dbReference type="CDD" id="cd03022">
    <property type="entry name" value="DsbA_HCCA_Iso"/>
    <property type="match status" value="1"/>
</dbReference>
<comment type="similarity">
    <text evidence="1">Belongs to the GST superfamily. NadH family.</text>
</comment>
<dbReference type="InterPro" id="IPR001853">
    <property type="entry name" value="DSBA-like_thioredoxin_dom"/>
</dbReference>
<evidence type="ECO:0000256" key="1">
    <source>
        <dbReference type="PIRNR" id="PIRNR006386"/>
    </source>
</evidence>
<dbReference type="SUPFAM" id="SSF52833">
    <property type="entry name" value="Thioredoxin-like"/>
    <property type="match status" value="1"/>
</dbReference>
<dbReference type="InterPro" id="IPR014440">
    <property type="entry name" value="HCCAis_GSTk"/>
</dbReference>
<comment type="caution">
    <text evidence="3">The sequence shown here is derived from an EMBL/GenBank/DDBJ whole genome shotgun (WGS) entry which is preliminary data.</text>
</comment>
<sequence>MQADWYFDFISPFAWLQLRKVLALRERIAVRPVPILFAAVLDQHGQLGPAEIPGKRGFTYRFVQWQAARQGVPLRFPPAHPFNPLQALRLCIAAGTTWPAVERIFEYIWQHGQPADSIASLGEAAAALGIADPETALGAESVKQQLRDNTAQALAAGVFGVPTLRLDQELFWGDDATGMALDYLADPHCFERGEYARIAALPQAVQRRRG</sequence>
<dbReference type="InterPro" id="IPR051924">
    <property type="entry name" value="GST_Kappa/NadH"/>
</dbReference>
<dbReference type="RefSeq" id="WP_255915743.1">
    <property type="nucleotide sequence ID" value="NZ_JANFQO010000018.1"/>
</dbReference>
<name>A0ABT1QWB1_9GAMM</name>
<comment type="catalytic activity">
    <reaction evidence="1">
        <text>2-hydroxychromene-2-carboxylate = (3E)-4-(2-hydroxyphenyl)-2-oxobut-3-enoate</text>
        <dbReference type="Rhea" id="RHEA:27401"/>
        <dbReference type="ChEBI" id="CHEBI:59350"/>
        <dbReference type="ChEBI" id="CHEBI:59353"/>
        <dbReference type="EC" id="5.99.1.4"/>
    </reaction>
</comment>
<proteinExistence type="inferred from homology"/>
<evidence type="ECO:0000259" key="2">
    <source>
        <dbReference type="Pfam" id="PF01323"/>
    </source>
</evidence>
<feature type="domain" description="DSBA-like thioredoxin" evidence="2">
    <location>
        <begin position="4"/>
        <end position="183"/>
    </location>
</feature>
<keyword evidence="4" id="KW-1185">Reference proteome</keyword>
<keyword evidence="1 3" id="KW-0413">Isomerase</keyword>
<dbReference type="PANTHER" id="PTHR42943:SF2">
    <property type="entry name" value="GLUTATHIONE S-TRANSFERASE KAPPA 1"/>
    <property type="match status" value="1"/>
</dbReference>